<sequence>MALMPIIAFRVRSKTKGDVGLDNPSCPVATTPCGKLKPQPSESCNRMDFIVEADSHNGTHLFLADPANCLVLIMI</sequence>
<dbReference type="AlphaFoldDB" id="A0A0D0B5Q3"/>
<protein>
    <submittedName>
        <fullName evidence="1">Uncharacterized protein</fullName>
    </submittedName>
</protein>
<dbReference type="EMBL" id="KN835176">
    <property type="protein sequence ID" value="KIK45209.1"/>
    <property type="molecule type" value="Genomic_DNA"/>
</dbReference>
<accession>A0A0D0B5Q3</accession>
<dbReference type="Proteomes" id="UP000054485">
    <property type="component" value="Unassembled WGS sequence"/>
</dbReference>
<proteinExistence type="predicted"/>
<dbReference type="HOGENOM" id="CLU_2672769_0_0_1"/>
<dbReference type="InParanoid" id="A0A0D0B5Q3"/>
<organism evidence="1 2">
    <name type="scientific">Suillus luteus UH-Slu-Lm8-n1</name>
    <dbReference type="NCBI Taxonomy" id="930992"/>
    <lineage>
        <taxon>Eukaryota</taxon>
        <taxon>Fungi</taxon>
        <taxon>Dikarya</taxon>
        <taxon>Basidiomycota</taxon>
        <taxon>Agaricomycotina</taxon>
        <taxon>Agaricomycetes</taxon>
        <taxon>Agaricomycetidae</taxon>
        <taxon>Boletales</taxon>
        <taxon>Suillineae</taxon>
        <taxon>Suillaceae</taxon>
        <taxon>Suillus</taxon>
    </lineage>
</organism>
<keyword evidence="2" id="KW-1185">Reference proteome</keyword>
<reference evidence="2" key="2">
    <citation type="submission" date="2015-01" db="EMBL/GenBank/DDBJ databases">
        <title>Evolutionary Origins and Diversification of the Mycorrhizal Mutualists.</title>
        <authorList>
            <consortium name="DOE Joint Genome Institute"/>
            <consortium name="Mycorrhizal Genomics Consortium"/>
            <person name="Kohler A."/>
            <person name="Kuo A."/>
            <person name="Nagy L.G."/>
            <person name="Floudas D."/>
            <person name="Copeland A."/>
            <person name="Barry K.W."/>
            <person name="Cichocki N."/>
            <person name="Veneault-Fourrey C."/>
            <person name="LaButti K."/>
            <person name="Lindquist E.A."/>
            <person name="Lipzen A."/>
            <person name="Lundell T."/>
            <person name="Morin E."/>
            <person name="Murat C."/>
            <person name="Riley R."/>
            <person name="Ohm R."/>
            <person name="Sun H."/>
            <person name="Tunlid A."/>
            <person name="Henrissat B."/>
            <person name="Grigoriev I.V."/>
            <person name="Hibbett D.S."/>
            <person name="Martin F."/>
        </authorList>
    </citation>
    <scope>NUCLEOTIDE SEQUENCE [LARGE SCALE GENOMIC DNA]</scope>
    <source>
        <strain evidence="2">UH-Slu-Lm8-n1</strain>
    </source>
</reference>
<name>A0A0D0B5Q3_9AGAM</name>
<reference evidence="1 2" key="1">
    <citation type="submission" date="2014-04" db="EMBL/GenBank/DDBJ databases">
        <authorList>
            <consortium name="DOE Joint Genome Institute"/>
            <person name="Kuo A."/>
            <person name="Ruytinx J."/>
            <person name="Rineau F."/>
            <person name="Colpaert J."/>
            <person name="Kohler A."/>
            <person name="Nagy L.G."/>
            <person name="Floudas D."/>
            <person name="Copeland A."/>
            <person name="Barry K.W."/>
            <person name="Cichocki N."/>
            <person name="Veneault-Fourrey C."/>
            <person name="LaButti K."/>
            <person name="Lindquist E.A."/>
            <person name="Lipzen A."/>
            <person name="Lundell T."/>
            <person name="Morin E."/>
            <person name="Murat C."/>
            <person name="Sun H."/>
            <person name="Tunlid A."/>
            <person name="Henrissat B."/>
            <person name="Grigoriev I.V."/>
            <person name="Hibbett D.S."/>
            <person name="Martin F."/>
            <person name="Nordberg H.P."/>
            <person name="Cantor M.N."/>
            <person name="Hua S.X."/>
        </authorList>
    </citation>
    <scope>NUCLEOTIDE SEQUENCE [LARGE SCALE GENOMIC DNA]</scope>
    <source>
        <strain evidence="1 2">UH-Slu-Lm8-n1</strain>
    </source>
</reference>
<evidence type="ECO:0000313" key="2">
    <source>
        <dbReference type="Proteomes" id="UP000054485"/>
    </source>
</evidence>
<gene>
    <name evidence="1" type="ORF">CY34DRAFT_801822</name>
</gene>
<evidence type="ECO:0000313" key="1">
    <source>
        <dbReference type="EMBL" id="KIK45209.1"/>
    </source>
</evidence>